<dbReference type="Pfam" id="PF13490">
    <property type="entry name" value="zf-HC2"/>
    <property type="match status" value="1"/>
</dbReference>
<dbReference type="InterPro" id="IPR027383">
    <property type="entry name" value="Znf_put"/>
</dbReference>
<evidence type="ECO:0000256" key="9">
    <source>
        <dbReference type="ARBA" id="ARBA00029829"/>
    </source>
</evidence>
<feature type="domain" description="Putative zinc-finger" evidence="12">
    <location>
        <begin position="7"/>
        <end position="35"/>
    </location>
</feature>
<dbReference type="AlphaFoldDB" id="A0A6J4LXR7"/>
<dbReference type="Pfam" id="PF10099">
    <property type="entry name" value="RskA_C"/>
    <property type="match status" value="1"/>
</dbReference>
<evidence type="ECO:0000313" key="13">
    <source>
        <dbReference type="EMBL" id="CAA9344703.1"/>
    </source>
</evidence>
<evidence type="ECO:0000256" key="4">
    <source>
        <dbReference type="ARBA" id="ARBA00022692"/>
    </source>
</evidence>
<evidence type="ECO:0000256" key="6">
    <source>
        <dbReference type="ARBA" id="ARBA00023015"/>
    </source>
</evidence>
<gene>
    <name evidence="13" type="ORF">AVDCRST_MAG29-1793</name>
</gene>
<keyword evidence="8" id="KW-0804">Transcription</keyword>
<evidence type="ECO:0000256" key="2">
    <source>
        <dbReference type="ARBA" id="ARBA00004236"/>
    </source>
</evidence>
<keyword evidence="6" id="KW-0805">Transcription regulation</keyword>
<reference evidence="13" key="1">
    <citation type="submission" date="2020-02" db="EMBL/GenBank/DDBJ databases">
        <authorList>
            <person name="Meier V. D."/>
        </authorList>
    </citation>
    <scope>NUCLEOTIDE SEQUENCE</scope>
    <source>
        <strain evidence="13">AVDCRST_MAG29</strain>
    </source>
</reference>
<dbReference type="PANTHER" id="PTHR37461">
    <property type="entry name" value="ANTI-SIGMA-K FACTOR RSKA"/>
    <property type="match status" value="1"/>
</dbReference>
<keyword evidence="7" id="KW-0472">Membrane</keyword>
<name>A0A6J4LXR7_9ACTN</name>
<dbReference type="EMBL" id="CADCUG010000114">
    <property type="protein sequence ID" value="CAA9344703.1"/>
    <property type="molecule type" value="Genomic_DNA"/>
</dbReference>
<accession>A0A6J4LXR7</accession>
<evidence type="ECO:0000256" key="3">
    <source>
        <dbReference type="ARBA" id="ARBA00022475"/>
    </source>
</evidence>
<dbReference type="GO" id="GO:0005886">
    <property type="term" value="C:plasma membrane"/>
    <property type="evidence" value="ECO:0007669"/>
    <property type="project" value="UniProtKB-SubCell"/>
</dbReference>
<dbReference type="GO" id="GO:0016989">
    <property type="term" value="F:sigma factor antagonist activity"/>
    <property type="evidence" value="ECO:0007669"/>
    <property type="project" value="TreeGrafter"/>
</dbReference>
<protein>
    <recommendedName>
        <fullName evidence="10">Regulator of SigK</fullName>
    </recommendedName>
    <alternativeName>
        <fullName evidence="9">Sigma-K anti-sigma factor RskA</fullName>
    </alternativeName>
</protein>
<dbReference type="InterPro" id="IPR051474">
    <property type="entry name" value="Anti-sigma-K/W_factor"/>
</dbReference>
<evidence type="ECO:0000256" key="5">
    <source>
        <dbReference type="ARBA" id="ARBA00022989"/>
    </source>
</evidence>
<evidence type="ECO:0000256" key="1">
    <source>
        <dbReference type="ARBA" id="ARBA00004167"/>
    </source>
</evidence>
<evidence type="ECO:0000259" key="12">
    <source>
        <dbReference type="Pfam" id="PF13490"/>
    </source>
</evidence>
<keyword evidence="5" id="KW-1133">Transmembrane helix</keyword>
<evidence type="ECO:0000256" key="8">
    <source>
        <dbReference type="ARBA" id="ARBA00023163"/>
    </source>
</evidence>
<sequence length="245" mass="25624">MTAGLHTLVGAFALDALDLEERHEFEAHLDTCDGCSQEAAELSATAARLGSVAELQPSPAMRARVLDAVSRTPQHRPTVVSLQAHRSARRTPALLLAAAAVAAVLGIGVGVQQYQENQDLESAQIAAAREDAMIAEVLAAEDKVVRDARTDSGLQLTVVTTPQSDNAVVSMGRLPQLPEGRTYQVWRITGDKPDSAAVMATDDLSKPGVTMLIDAGDADAVAVTEEPAGGSERPTTDALVAVKLA</sequence>
<evidence type="ECO:0000256" key="10">
    <source>
        <dbReference type="ARBA" id="ARBA00030803"/>
    </source>
</evidence>
<dbReference type="GO" id="GO:0006417">
    <property type="term" value="P:regulation of translation"/>
    <property type="evidence" value="ECO:0007669"/>
    <property type="project" value="TreeGrafter"/>
</dbReference>
<dbReference type="InterPro" id="IPR018764">
    <property type="entry name" value="RskA_C"/>
</dbReference>
<feature type="domain" description="Anti-sigma K factor RskA C-terminal" evidence="11">
    <location>
        <begin position="96"/>
        <end position="236"/>
    </location>
</feature>
<keyword evidence="3" id="KW-1003">Cell membrane</keyword>
<dbReference type="Gene3D" id="1.10.10.1320">
    <property type="entry name" value="Anti-sigma factor, zinc-finger domain"/>
    <property type="match status" value="1"/>
</dbReference>
<comment type="subcellular location">
    <subcellularLocation>
        <location evidence="2">Cell membrane</location>
    </subcellularLocation>
    <subcellularLocation>
        <location evidence="1">Membrane</location>
        <topology evidence="1">Single-pass membrane protein</topology>
    </subcellularLocation>
</comment>
<dbReference type="InterPro" id="IPR041916">
    <property type="entry name" value="Anti_sigma_zinc_sf"/>
</dbReference>
<proteinExistence type="predicted"/>
<organism evidence="13">
    <name type="scientific">uncultured Nocardioidaceae bacterium</name>
    <dbReference type="NCBI Taxonomy" id="253824"/>
    <lineage>
        <taxon>Bacteria</taxon>
        <taxon>Bacillati</taxon>
        <taxon>Actinomycetota</taxon>
        <taxon>Actinomycetes</taxon>
        <taxon>Propionibacteriales</taxon>
        <taxon>Nocardioidaceae</taxon>
        <taxon>environmental samples</taxon>
    </lineage>
</organism>
<keyword evidence="4" id="KW-0812">Transmembrane</keyword>
<evidence type="ECO:0000256" key="7">
    <source>
        <dbReference type="ARBA" id="ARBA00023136"/>
    </source>
</evidence>
<evidence type="ECO:0000259" key="11">
    <source>
        <dbReference type="Pfam" id="PF10099"/>
    </source>
</evidence>
<dbReference type="PANTHER" id="PTHR37461:SF1">
    <property type="entry name" value="ANTI-SIGMA-K FACTOR RSKA"/>
    <property type="match status" value="1"/>
</dbReference>